<accession>A0ABY5Y604</accession>
<name>A0ABY5Y604_9BACT</name>
<evidence type="ECO:0000313" key="1">
    <source>
        <dbReference type="EMBL" id="UWX06777.1"/>
    </source>
</evidence>
<reference evidence="1" key="1">
    <citation type="submission" date="2020-12" db="EMBL/GenBank/DDBJ databases">
        <title>Taurinivorans muris gen. nov., sp. nov., fundamental and realized metabolic niche of a ubiquitous sulfidogenic bacterium in the murine intestine.</title>
        <authorList>
            <person name="Ye H."/>
            <person name="Hanson B.T."/>
            <person name="Loy A."/>
        </authorList>
    </citation>
    <scope>NUCLEOTIDE SEQUENCE</scope>
    <source>
        <strain evidence="1">LT0009</strain>
    </source>
</reference>
<keyword evidence="2" id="KW-1185">Reference proteome</keyword>
<protein>
    <submittedName>
        <fullName evidence="1">Uncharacterized protein</fullName>
    </submittedName>
</protein>
<proteinExistence type="predicted"/>
<organism evidence="1 2">
    <name type="scientific">Taurinivorans muris</name>
    <dbReference type="NCBI Taxonomy" id="2787751"/>
    <lineage>
        <taxon>Bacteria</taxon>
        <taxon>Pseudomonadati</taxon>
        <taxon>Thermodesulfobacteriota</taxon>
        <taxon>Desulfovibrionia</taxon>
        <taxon>Desulfovibrionales</taxon>
        <taxon>Desulfovibrionaceae</taxon>
        <taxon>Taurinivorans</taxon>
    </lineage>
</organism>
<dbReference type="Proteomes" id="UP001058120">
    <property type="component" value="Chromosome"/>
</dbReference>
<evidence type="ECO:0000313" key="2">
    <source>
        <dbReference type="Proteomes" id="UP001058120"/>
    </source>
</evidence>
<gene>
    <name evidence="1" type="ORF">JBF11_08420</name>
</gene>
<dbReference type="EMBL" id="CP065938">
    <property type="protein sequence ID" value="UWX06777.1"/>
    <property type="molecule type" value="Genomic_DNA"/>
</dbReference>
<sequence length="125" mass="14600">MNKSQLPNKIRYEYQEESNLAMQYAHGVWGGINPQGEIEINFYTEQDKIPTNSERYLKPDGSFGPEITLTEEDTRIVTRKINAKVLINRHTARALLGWLAEKLENLEAEELRNFEMEFNKNGRKQ</sequence>